<dbReference type="NCBIfam" id="TIGR01214">
    <property type="entry name" value="rmlD"/>
    <property type="match status" value="1"/>
</dbReference>
<dbReference type="Gene3D" id="3.40.50.720">
    <property type="entry name" value="NAD(P)-binding Rossmann-like Domain"/>
    <property type="match status" value="1"/>
</dbReference>
<keyword evidence="2 4" id="KW-0560">Oxidoreductase</keyword>
<protein>
    <recommendedName>
        <fullName evidence="2">dTDP-4-dehydrorhamnose reductase</fullName>
        <ecNumber evidence="2">1.1.1.133</ecNumber>
    </recommendedName>
</protein>
<dbReference type="Proteomes" id="UP001304461">
    <property type="component" value="Unassembled WGS sequence"/>
</dbReference>
<dbReference type="SUPFAM" id="SSF51735">
    <property type="entry name" value="NAD(P)-binding Rossmann-fold domains"/>
    <property type="match status" value="1"/>
</dbReference>
<accession>A0ABU5RWV3</accession>
<dbReference type="InterPro" id="IPR036291">
    <property type="entry name" value="NAD(P)-bd_dom_sf"/>
</dbReference>
<dbReference type="PANTHER" id="PTHR10491:SF4">
    <property type="entry name" value="METHIONINE ADENOSYLTRANSFERASE 2 SUBUNIT BETA"/>
    <property type="match status" value="1"/>
</dbReference>
<comment type="function">
    <text evidence="2">Catalyzes the reduction of dTDP-6-deoxy-L-lyxo-4-hexulose to yield dTDP-L-rhamnose.</text>
</comment>
<comment type="pathway">
    <text evidence="2">Carbohydrate biosynthesis; dTDP-L-rhamnose biosynthesis.</text>
</comment>
<dbReference type="PANTHER" id="PTHR10491">
    <property type="entry name" value="DTDP-4-DEHYDRORHAMNOSE REDUCTASE"/>
    <property type="match status" value="1"/>
</dbReference>
<keyword evidence="5" id="KW-1185">Reference proteome</keyword>
<reference evidence="4 5" key="1">
    <citation type="submission" date="2023-12" db="EMBL/GenBank/DDBJ databases">
        <title>Baltic Sea Cyanobacteria.</title>
        <authorList>
            <person name="Delbaje E."/>
            <person name="Fewer D.P."/>
            <person name="Shishido T.K."/>
        </authorList>
    </citation>
    <scope>NUCLEOTIDE SEQUENCE [LARGE SCALE GENOMIC DNA]</scope>
    <source>
        <strain evidence="4 5">UHCC 0139</strain>
    </source>
</reference>
<keyword evidence="2" id="KW-0521">NADP</keyword>
<sequence>MPQPVRVLLTGRQGQLGQALLASAPAGIDLIATGRQELDLADPAACRAAVAQHRPDWVLNAGAYTAVDRAEAEPELAEAVNAGAPGAFAEALAESGGRLLQVSTDFVFDGEQGRPYGPEQALAPLGVYGATKAEGERRAAAALGADRLCLLRTSWVYGPVGANFCLTMLRLHRAKAAAGQPLGVVADQVGCPTATAGLAQACWRVIERGVSGRHHWSDCGAASWYDFAVAIGLLAAARGLIDAPARVRPITTADYPTPARRPSYSLLDGTTTRRELDLEGQHWQAALAEVLARIPLPQA</sequence>
<dbReference type="CDD" id="cd05254">
    <property type="entry name" value="dTDP_HR_like_SDR_e"/>
    <property type="match status" value="1"/>
</dbReference>
<feature type="domain" description="RmlD-like substrate binding" evidence="3">
    <location>
        <begin position="6"/>
        <end position="293"/>
    </location>
</feature>
<comment type="similarity">
    <text evidence="1 2">Belongs to the dTDP-4-dehydrorhamnose reductase family.</text>
</comment>
<dbReference type="Gene3D" id="3.90.25.10">
    <property type="entry name" value="UDP-galactose 4-epimerase, domain 1"/>
    <property type="match status" value="1"/>
</dbReference>
<evidence type="ECO:0000259" key="3">
    <source>
        <dbReference type="Pfam" id="PF04321"/>
    </source>
</evidence>
<proteinExistence type="inferred from homology"/>
<comment type="caution">
    <text evidence="4">The sequence shown here is derived from an EMBL/GenBank/DDBJ whole genome shotgun (WGS) entry which is preliminary data.</text>
</comment>
<dbReference type="EMBL" id="JAYGHX010000009">
    <property type="protein sequence ID" value="MEA5392257.1"/>
    <property type="molecule type" value="Genomic_DNA"/>
</dbReference>
<evidence type="ECO:0000313" key="5">
    <source>
        <dbReference type="Proteomes" id="UP001304461"/>
    </source>
</evidence>
<evidence type="ECO:0000313" key="4">
    <source>
        <dbReference type="EMBL" id="MEA5392257.1"/>
    </source>
</evidence>
<dbReference type="RefSeq" id="WP_323306214.1">
    <property type="nucleotide sequence ID" value="NZ_JAYGHX010000009.1"/>
</dbReference>
<dbReference type="Pfam" id="PF04321">
    <property type="entry name" value="RmlD_sub_bind"/>
    <property type="match status" value="1"/>
</dbReference>
<dbReference type="InterPro" id="IPR005913">
    <property type="entry name" value="dTDP_dehydrorham_reduct"/>
</dbReference>
<dbReference type="EC" id="1.1.1.133" evidence="2"/>
<gene>
    <name evidence="4" type="primary">rfbD</name>
    <name evidence="4" type="ORF">VB738_13420</name>
</gene>
<organism evidence="4 5">
    <name type="scientific">Cyanobium gracile UHCC 0139</name>
    <dbReference type="NCBI Taxonomy" id="3110308"/>
    <lineage>
        <taxon>Bacteria</taxon>
        <taxon>Bacillati</taxon>
        <taxon>Cyanobacteriota</taxon>
        <taxon>Cyanophyceae</taxon>
        <taxon>Synechococcales</taxon>
        <taxon>Prochlorococcaceae</taxon>
        <taxon>Cyanobium</taxon>
    </lineage>
</organism>
<name>A0ABU5RWV3_9CYAN</name>
<evidence type="ECO:0000256" key="1">
    <source>
        <dbReference type="ARBA" id="ARBA00010944"/>
    </source>
</evidence>
<dbReference type="GO" id="GO:0008831">
    <property type="term" value="F:dTDP-4-dehydrorhamnose reductase activity"/>
    <property type="evidence" value="ECO:0007669"/>
    <property type="project" value="UniProtKB-EC"/>
</dbReference>
<dbReference type="InterPro" id="IPR029903">
    <property type="entry name" value="RmlD-like-bd"/>
</dbReference>
<evidence type="ECO:0000256" key="2">
    <source>
        <dbReference type="RuleBase" id="RU364082"/>
    </source>
</evidence>